<keyword evidence="7" id="KW-0732">Signal</keyword>
<gene>
    <name evidence="9" type="ORF">SAMN05216386_1831</name>
</gene>
<evidence type="ECO:0000256" key="7">
    <source>
        <dbReference type="SAM" id="SignalP"/>
    </source>
</evidence>
<keyword evidence="5" id="KW-0862">Zinc</keyword>
<keyword evidence="6" id="KW-0482">Metalloprotease</keyword>
<name>A0A1I5BV65_9PROT</name>
<dbReference type="PANTHER" id="PTHR22726:SF1">
    <property type="entry name" value="METALLOENDOPEPTIDASE OMA1, MITOCHONDRIAL"/>
    <property type="match status" value="1"/>
</dbReference>
<dbReference type="Proteomes" id="UP000183107">
    <property type="component" value="Unassembled WGS sequence"/>
</dbReference>
<dbReference type="GO" id="GO:0051603">
    <property type="term" value="P:proteolysis involved in protein catabolic process"/>
    <property type="evidence" value="ECO:0007669"/>
    <property type="project" value="TreeGrafter"/>
</dbReference>
<dbReference type="Gene3D" id="1.25.40.10">
    <property type="entry name" value="Tetratricopeptide repeat domain"/>
    <property type="match status" value="1"/>
</dbReference>
<keyword evidence="4" id="KW-0378">Hydrolase</keyword>
<evidence type="ECO:0000256" key="4">
    <source>
        <dbReference type="ARBA" id="ARBA00022801"/>
    </source>
</evidence>
<keyword evidence="3" id="KW-0479">Metal-binding</keyword>
<dbReference type="GO" id="GO:0004222">
    <property type="term" value="F:metalloendopeptidase activity"/>
    <property type="evidence" value="ECO:0007669"/>
    <property type="project" value="InterPro"/>
</dbReference>
<evidence type="ECO:0000256" key="3">
    <source>
        <dbReference type="ARBA" id="ARBA00022723"/>
    </source>
</evidence>
<dbReference type="SUPFAM" id="SSF48452">
    <property type="entry name" value="TPR-like"/>
    <property type="match status" value="1"/>
</dbReference>
<dbReference type="EMBL" id="FOVJ01000003">
    <property type="protein sequence ID" value="SFN78554.1"/>
    <property type="molecule type" value="Genomic_DNA"/>
</dbReference>
<protein>
    <submittedName>
        <fullName evidence="9">Putative Zn-dependent protease, contains TPR repeats</fullName>
    </submittedName>
</protein>
<dbReference type="Pfam" id="PF01435">
    <property type="entry name" value="Peptidase_M48"/>
    <property type="match status" value="1"/>
</dbReference>
<dbReference type="AlphaFoldDB" id="A0A1I5BV65"/>
<evidence type="ECO:0000256" key="5">
    <source>
        <dbReference type="ARBA" id="ARBA00022833"/>
    </source>
</evidence>
<evidence type="ECO:0000256" key="2">
    <source>
        <dbReference type="ARBA" id="ARBA00022670"/>
    </source>
</evidence>
<evidence type="ECO:0000256" key="1">
    <source>
        <dbReference type="ARBA" id="ARBA00001947"/>
    </source>
</evidence>
<feature type="chain" id="PRO_5010322301" evidence="7">
    <location>
        <begin position="21"/>
        <end position="548"/>
    </location>
</feature>
<sequence>MKTRYVAAILAMIFTQNVFADGLFKPDASPTTILHRQEQELGLEIMSSIRAGKSYLKLLTPDVFASELPELGDVSQATISLKQERDLGLKIMTQIRADPSYLDDAEIAGYLGNLGTRLILSSNEAHSDQEFEFFALQDPTINAFALPGGFMGFNTGLILAAQTESELAGVMAHEIAHVTQKHLARMISAQKYNIITSLASMALAILASRSNSQAGQAILVASQARQIQSQLDFTRDHEKEADRIGLNILVGAGLDPRGMPAFFEHLQKASRFHENGAPSYLRTHPITYERIADIENRTHNMPYRQIPDSLDFQLVRAKLRASVEKPVDAIRYFDSILSEKRYTNEAVERYGLVHALLRGGDYLRADKELGRLYDALQSDPMDEMLENHSLGTSIQVKSVATPLNAMIETLAARVKLAAGQTSEALAIYETALEIFPQHRALAYDYAKALLRGGNAGSALEFITRQLQFNPNDVRLYKLQAETHEALGNLTSQHRAQAEVYTRQGEFPAAIEQLQIALESGDGDFYQMSSAEARLKELRELAASQADAK</sequence>
<dbReference type="Gene3D" id="3.30.2010.10">
    <property type="entry name" value="Metalloproteases ('zincins'), catalytic domain"/>
    <property type="match status" value="1"/>
</dbReference>
<evidence type="ECO:0000259" key="8">
    <source>
        <dbReference type="Pfam" id="PF01435"/>
    </source>
</evidence>
<dbReference type="RefSeq" id="WP_256208520.1">
    <property type="nucleotide sequence ID" value="NZ_FOVJ01000003.1"/>
</dbReference>
<dbReference type="InterPro" id="IPR019734">
    <property type="entry name" value="TPR_rpt"/>
</dbReference>
<dbReference type="CDD" id="cd07333">
    <property type="entry name" value="M48C_bepA_like"/>
    <property type="match status" value="1"/>
</dbReference>
<organism evidence="9 10">
    <name type="scientific">Nitrosospira briensis</name>
    <dbReference type="NCBI Taxonomy" id="35799"/>
    <lineage>
        <taxon>Bacteria</taxon>
        <taxon>Pseudomonadati</taxon>
        <taxon>Pseudomonadota</taxon>
        <taxon>Betaproteobacteria</taxon>
        <taxon>Nitrosomonadales</taxon>
        <taxon>Nitrosomonadaceae</taxon>
        <taxon>Nitrosospira</taxon>
    </lineage>
</organism>
<accession>A0A1I5BV65</accession>
<feature type="signal peptide" evidence="7">
    <location>
        <begin position="1"/>
        <end position="20"/>
    </location>
</feature>
<dbReference type="InterPro" id="IPR001915">
    <property type="entry name" value="Peptidase_M48"/>
</dbReference>
<dbReference type="InterPro" id="IPR051156">
    <property type="entry name" value="Mito/Outer_Membr_Metalloprot"/>
</dbReference>
<proteinExistence type="predicted"/>
<evidence type="ECO:0000313" key="10">
    <source>
        <dbReference type="Proteomes" id="UP000183107"/>
    </source>
</evidence>
<dbReference type="InterPro" id="IPR011990">
    <property type="entry name" value="TPR-like_helical_dom_sf"/>
</dbReference>
<dbReference type="GO" id="GO:0046872">
    <property type="term" value="F:metal ion binding"/>
    <property type="evidence" value="ECO:0007669"/>
    <property type="project" value="UniProtKB-KW"/>
</dbReference>
<dbReference type="SMART" id="SM00028">
    <property type="entry name" value="TPR"/>
    <property type="match status" value="2"/>
</dbReference>
<feature type="domain" description="Peptidase M48" evidence="8">
    <location>
        <begin position="113"/>
        <end position="297"/>
    </location>
</feature>
<evidence type="ECO:0000256" key="6">
    <source>
        <dbReference type="ARBA" id="ARBA00023049"/>
    </source>
</evidence>
<reference evidence="10" key="1">
    <citation type="submission" date="2016-10" db="EMBL/GenBank/DDBJ databases">
        <authorList>
            <person name="Varghese N."/>
        </authorList>
    </citation>
    <scope>NUCLEOTIDE SEQUENCE [LARGE SCALE GENOMIC DNA]</scope>
    <source>
        <strain evidence="10">Nsp8</strain>
    </source>
</reference>
<evidence type="ECO:0000313" key="9">
    <source>
        <dbReference type="EMBL" id="SFN78554.1"/>
    </source>
</evidence>
<keyword evidence="10" id="KW-1185">Reference proteome</keyword>
<dbReference type="PANTHER" id="PTHR22726">
    <property type="entry name" value="METALLOENDOPEPTIDASE OMA1"/>
    <property type="match status" value="1"/>
</dbReference>
<dbReference type="Pfam" id="PF14559">
    <property type="entry name" value="TPR_19"/>
    <property type="match status" value="1"/>
</dbReference>
<comment type="cofactor">
    <cofactor evidence="1">
        <name>Zn(2+)</name>
        <dbReference type="ChEBI" id="CHEBI:29105"/>
    </cofactor>
</comment>
<dbReference type="GO" id="GO:0016020">
    <property type="term" value="C:membrane"/>
    <property type="evidence" value="ECO:0007669"/>
    <property type="project" value="TreeGrafter"/>
</dbReference>
<keyword evidence="2 9" id="KW-0645">Protease</keyword>